<dbReference type="AlphaFoldDB" id="A0A177N5T1"/>
<accession>A0A177N5T1</accession>
<name>A0A177N5T1_9GAMM</name>
<reference evidence="1 2" key="1">
    <citation type="submission" date="2016-03" db="EMBL/GenBank/DDBJ databases">
        <authorList>
            <person name="Ploux O."/>
        </authorList>
    </citation>
    <scope>NUCLEOTIDE SEQUENCE [LARGE SCALE GENOMIC DNA]</scope>
    <source>
        <strain evidence="1 2">R-45378</strain>
    </source>
</reference>
<sequence>MQNTIAALREALKAEYPTEKLELGSTLAPIINKHLPEDKNLKSLFGGLKNLIQTHFEKEITFHAKKGKDIQYKISFNHENTLPAPLLEISSREILKHSIDYLSDEQIDQIQLPINIITKVLSKIR</sequence>
<protein>
    <submittedName>
        <fullName evidence="1">Uncharacterized protein</fullName>
    </submittedName>
</protein>
<evidence type="ECO:0000313" key="1">
    <source>
        <dbReference type="EMBL" id="OAI12569.1"/>
    </source>
</evidence>
<gene>
    <name evidence="1" type="ORF">A1507_18950</name>
</gene>
<dbReference type="RefSeq" id="WP_064041797.1">
    <property type="nucleotide sequence ID" value="NZ_LUUJ01000109.1"/>
</dbReference>
<evidence type="ECO:0000313" key="2">
    <source>
        <dbReference type="Proteomes" id="UP000077857"/>
    </source>
</evidence>
<comment type="caution">
    <text evidence="1">The sequence shown here is derived from an EMBL/GenBank/DDBJ whole genome shotgun (WGS) entry which is preliminary data.</text>
</comment>
<dbReference type="Proteomes" id="UP000077857">
    <property type="component" value="Unassembled WGS sequence"/>
</dbReference>
<dbReference type="EMBL" id="LUUJ01000109">
    <property type="protein sequence ID" value="OAI12569.1"/>
    <property type="molecule type" value="Genomic_DNA"/>
</dbReference>
<organism evidence="1 2">
    <name type="scientific">Methylomonas koyamae</name>
    <dbReference type="NCBI Taxonomy" id="702114"/>
    <lineage>
        <taxon>Bacteria</taxon>
        <taxon>Pseudomonadati</taxon>
        <taxon>Pseudomonadota</taxon>
        <taxon>Gammaproteobacteria</taxon>
        <taxon>Methylococcales</taxon>
        <taxon>Methylococcaceae</taxon>
        <taxon>Methylomonas</taxon>
    </lineage>
</organism>
<proteinExistence type="predicted"/>